<feature type="region of interest" description="Disordered" evidence="1">
    <location>
        <begin position="737"/>
        <end position="759"/>
    </location>
</feature>
<evidence type="ECO:0000259" key="2">
    <source>
        <dbReference type="Pfam" id="PF13699"/>
    </source>
</evidence>
<dbReference type="AlphaFoldDB" id="B2IW84"/>
<evidence type="ECO:0000313" key="3">
    <source>
        <dbReference type="EMBL" id="ACC79829.1"/>
    </source>
</evidence>
<dbReference type="KEGG" id="npu:Npun_F1103"/>
<evidence type="ECO:0000313" key="4">
    <source>
        <dbReference type="Proteomes" id="UP000001191"/>
    </source>
</evidence>
<name>B2IW84_NOSP7</name>
<dbReference type="STRING" id="63737.Npun_F1103"/>
<dbReference type="Proteomes" id="UP000001191">
    <property type="component" value="Chromosome"/>
</dbReference>
<accession>B2IW84</accession>
<feature type="compositionally biased region" description="Basic and acidic residues" evidence="1">
    <location>
        <begin position="746"/>
        <end position="759"/>
    </location>
</feature>
<protein>
    <recommendedName>
        <fullName evidence="2">eCIS core domain-containing protein</fullName>
    </recommendedName>
</protein>
<dbReference type="InterPro" id="IPR025295">
    <property type="entry name" value="eCIS_core_dom"/>
</dbReference>
<keyword evidence="4" id="KW-1185">Reference proteome</keyword>
<reference evidence="3 4" key="2">
    <citation type="journal article" date="2013" name="Plant Physiol.">
        <title>A Nostoc punctiforme Sugar Transporter Necessary to Establish a Cyanobacterium-Plant Symbiosis.</title>
        <authorList>
            <person name="Ekman M."/>
            <person name="Picossi S."/>
            <person name="Campbell E.L."/>
            <person name="Meeks J.C."/>
            <person name="Flores E."/>
        </authorList>
    </citation>
    <scope>NUCLEOTIDE SEQUENCE [LARGE SCALE GENOMIC DNA]</scope>
    <source>
        <strain evidence="4">ATCC 29133 / PCC 73102</strain>
    </source>
</reference>
<dbReference type="EnsemblBacteria" id="ACC79829">
    <property type="protein sequence ID" value="ACC79829"/>
    <property type="gene ID" value="Npun_F1103"/>
</dbReference>
<feature type="domain" description="eCIS core" evidence="2">
    <location>
        <begin position="214"/>
        <end position="288"/>
    </location>
</feature>
<dbReference type="RefSeq" id="WP_012407850.1">
    <property type="nucleotide sequence ID" value="NC_010628.1"/>
</dbReference>
<feature type="region of interest" description="Disordered" evidence="1">
    <location>
        <begin position="132"/>
        <end position="168"/>
    </location>
</feature>
<dbReference type="EMBL" id="CP001037">
    <property type="protein sequence ID" value="ACC79829.1"/>
    <property type="molecule type" value="Genomic_DNA"/>
</dbReference>
<dbReference type="eggNOG" id="COG2885">
    <property type="taxonomic scope" value="Bacteria"/>
</dbReference>
<dbReference type="Pfam" id="PF13699">
    <property type="entry name" value="eCIS_core"/>
    <property type="match status" value="1"/>
</dbReference>
<evidence type="ECO:0000256" key="1">
    <source>
        <dbReference type="SAM" id="MobiDB-lite"/>
    </source>
</evidence>
<sequence length="759" mass="84708">MREHISRQKKTTTGFSIPSLKHPTPGFGLESSAISRQAVPEIQPLHQPVTHDISRIPLRSPQAKLSISQPGDIYEQEADSVAQQVMQRMAQPVNRQPIQREILSEEEELQMKPLASSITPLVQREALLEDEEEELQMKPVDNSTLQREALPEDEEELQMKSLDSSTLQREALPEDEEELQMKPMVQRQAEAGMAAAPDLEASISQARGGGQAIADNIREPMEQAFGADFSGVKVHTDGKSDQLNQSIQARAFTTGQDVFFRQGEYNPGSRGGQELLAHELTHVVQQNNNTVNRQLIQRAVGFEFEFGEWKSYKNDDKKSRLAKGEEIISGTGYKIEGEDTYDSKVSAVEVVTKPYTTRKEALESVTEAQEKMQSMSKDGEDIGHLANKYGGKASVFIEPHGKAGKVQASAAIPLDKLANLYSIQAGGDGKGLGASVTTKLQNEDLKNKYLDGKDASPELIGLVTLVLDYIEQGSGKGNLSYPKSTFKLMARTSFDKMLTLVPEHSFFSNKSNIDKWAGLVLEIAASLGMSKKQEVVESKKSVMTDVEVKKERKFKWMTRIFGKRKVTEKVMKEFIMKQPTFVKKTAEELAEEPIINQVLMGMELLPEDSDKDKQSYKLKIKRIEWLKGMLKEDLISKATDKRFEGMGSYGVSTDVQVIPEDIEVVTEKAVSKAVDELENEDEAQSKSVSKETKEAPIFELRGMKDMFAIQQDINLTDWTEKVKAVFEVIEEANKGESFAPGGKPNIPKDVDKPDIWEKV</sequence>
<gene>
    <name evidence="3" type="ordered locus">Npun_F1103</name>
</gene>
<dbReference type="HOGENOM" id="CLU_367164_0_0_3"/>
<organism evidence="3 4">
    <name type="scientific">Nostoc punctiforme (strain ATCC 29133 / PCC 73102)</name>
    <dbReference type="NCBI Taxonomy" id="63737"/>
    <lineage>
        <taxon>Bacteria</taxon>
        <taxon>Bacillati</taxon>
        <taxon>Cyanobacteriota</taxon>
        <taxon>Cyanophyceae</taxon>
        <taxon>Nostocales</taxon>
        <taxon>Nostocaceae</taxon>
        <taxon>Nostoc</taxon>
    </lineage>
</organism>
<proteinExistence type="predicted"/>
<feature type="region of interest" description="Disordered" evidence="1">
    <location>
        <begin position="1"/>
        <end position="26"/>
    </location>
</feature>
<reference evidence="4" key="1">
    <citation type="submission" date="2008-04" db="EMBL/GenBank/DDBJ databases">
        <title>Complete sequence of chromosome of Nostoc punctiforme ATCC 29133.</title>
        <authorList>
            <consortium name="US DOE Joint Genome Institute"/>
            <person name="Copeland A."/>
            <person name="Lucas S."/>
            <person name="Lapidus A."/>
            <person name="Glavina del Rio T."/>
            <person name="Dalin E."/>
            <person name="Tice H."/>
            <person name="Pitluck S."/>
            <person name="Chain P."/>
            <person name="Malfatti S."/>
            <person name="Shin M."/>
            <person name="Vergez L."/>
            <person name="Schmutz J."/>
            <person name="Larimer F."/>
            <person name="Land M."/>
            <person name="Hauser L."/>
            <person name="Kyrpides N."/>
            <person name="Kim E."/>
            <person name="Meeks J.C."/>
            <person name="Elhai J."/>
            <person name="Campbell E.L."/>
            <person name="Thiel T."/>
            <person name="Longmire J."/>
            <person name="Potts M."/>
            <person name="Atlas R."/>
        </authorList>
    </citation>
    <scope>NUCLEOTIDE SEQUENCE [LARGE SCALE GENOMIC DNA]</scope>
    <source>
        <strain evidence="4">ATCC 29133 / PCC 73102</strain>
    </source>
</reference>